<dbReference type="Proteomes" id="UP000678499">
    <property type="component" value="Unassembled WGS sequence"/>
</dbReference>
<protein>
    <recommendedName>
        <fullName evidence="3">Coatomer subunit zeta</fullName>
    </recommendedName>
</protein>
<dbReference type="Gene3D" id="3.30.450.60">
    <property type="match status" value="1"/>
</dbReference>
<dbReference type="InterPro" id="IPR011012">
    <property type="entry name" value="Longin-like_dom_sf"/>
</dbReference>
<dbReference type="EMBL" id="OA894449">
    <property type="protein sequence ID" value="CAD7285193.1"/>
    <property type="molecule type" value="Genomic_DNA"/>
</dbReference>
<reference evidence="1" key="1">
    <citation type="submission" date="2020-11" db="EMBL/GenBank/DDBJ databases">
        <authorList>
            <person name="Tran Van P."/>
        </authorList>
    </citation>
    <scope>NUCLEOTIDE SEQUENCE</scope>
</reference>
<name>A0A7R9C398_9CRUS</name>
<gene>
    <name evidence="1" type="ORF">NMOB1V02_LOCUS12795</name>
</gene>
<dbReference type="SUPFAM" id="SSF64356">
    <property type="entry name" value="SNARE-like"/>
    <property type="match status" value="1"/>
</dbReference>
<evidence type="ECO:0008006" key="3">
    <source>
        <dbReference type="Google" id="ProtNLM"/>
    </source>
</evidence>
<accession>A0A7R9C398</accession>
<evidence type="ECO:0000313" key="1">
    <source>
        <dbReference type="EMBL" id="CAD7285193.1"/>
    </source>
</evidence>
<dbReference type="AlphaFoldDB" id="A0A7R9C398"/>
<dbReference type="EMBL" id="CAJPEX010012412">
    <property type="protein sequence ID" value="CAG0925345.1"/>
    <property type="molecule type" value="Genomic_DNA"/>
</dbReference>
<keyword evidence="2" id="KW-1185">Reference proteome</keyword>
<proteinExistence type="predicted"/>
<evidence type="ECO:0000313" key="2">
    <source>
        <dbReference type="Proteomes" id="UP000678499"/>
    </source>
</evidence>
<dbReference type="OrthoDB" id="10249988at2759"/>
<organism evidence="1">
    <name type="scientific">Notodromas monacha</name>
    <dbReference type="NCBI Taxonomy" id="399045"/>
    <lineage>
        <taxon>Eukaryota</taxon>
        <taxon>Metazoa</taxon>
        <taxon>Ecdysozoa</taxon>
        <taxon>Arthropoda</taxon>
        <taxon>Crustacea</taxon>
        <taxon>Oligostraca</taxon>
        <taxon>Ostracoda</taxon>
        <taxon>Podocopa</taxon>
        <taxon>Podocopida</taxon>
        <taxon>Cypridocopina</taxon>
        <taxon>Cypridoidea</taxon>
        <taxon>Cyprididae</taxon>
        <taxon>Notodromas</taxon>
    </lineage>
</organism>
<sequence length="149" mass="16604">MKGENYSLDDSVVVNLRSVSAIVITDFDGNRIASRCYVGNSAEVTGLERKLRTFRKESLVVLDDHVCLLDSYMLKMLFGDVLCSSLVLENLHAVYLVLDEVCDRGILLEPSAKVILDRMKEGTEPTISEDLTVGELITLGQRRLKALIK</sequence>